<reference evidence="1 2" key="1">
    <citation type="journal article" date="2014" name="Front. Microbiol.">
        <title>Population and genomic analysis of the genus Halorubrum.</title>
        <authorList>
            <person name="Fullmer M.S."/>
            <person name="Soucy S.M."/>
            <person name="Swithers K.S."/>
            <person name="Makkay A.M."/>
            <person name="Wheeler R."/>
            <person name="Ventosa A."/>
            <person name="Gogarten J.P."/>
            <person name="Papke R.T."/>
        </authorList>
    </citation>
    <scope>NUCLEOTIDE SEQUENCE [LARGE SCALE GENOMIC DNA]</scope>
    <source>
        <strain evidence="1 2">G37</strain>
    </source>
</reference>
<gene>
    <name evidence="1" type="ORF">DJ78_14535</name>
</gene>
<dbReference type="AlphaFoldDB" id="A0A256JHZ4"/>
<dbReference type="EMBL" id="NHPB01000099">
    <property type="protein sequence ID" value="OYR68166.1"/>
    <property type="molecule type" value="Genomic_DNA"/>
</dbReference>
<evidence type="ECO:0000313" key="1">
    <source>
        <dbReference type="EMBL" id="OYR68166.1"/>
    </source>
</evidence>
<comment type="caution">
    <text evidence="1">The sequence shown here is derived from an EMBL/GenBank/DDBJ whole genome shotgun (WGS) entry which is preliminary data.</text>
</comment>
<evidence type="ECO:0000313" key="2">
    <source>
        <dbReference type="Proteomes" id="UP000216758"/>
    </source>
</evidence>
<accession>A0A256JHZ4</accession>
<dbReference type="OrthoDB" id="350844at2157"/>
<proteinExistence type="predicted"/>
<organism evidence="1 2">
    <name type="scientific">Halorubrum ezzemoulense</name>
    <name type="common">Halorubrum chaoviator</name>
    <dbReference type="NCBI Taxonomy" id="337243"/>
    <lineage>
        <taxon>Archaea</taxon>
        <taxon>Methanobacteriati</taxon>
        <taxon>Methanobacteriota</taxon>
        <taxon>Stenosarchaea group</taxon>
        <taxon>Halobacteria</taxon>
        <taxon>Halobacteriales</taxon>
        <taxon>Haloferacaceae</taxon>
        <taxon>Halorubrum</taxon>
    </lineage>
</organism>
<protein>
    <submittedName>
        <fullName evidence="1">Uncharacterized protein</fullName>
    </submittedName>
</protein>
<sequence length="74" mass="8436">MPGDGGDLPTIAYTTESGERRRVRYERVPDKPYRVERHVDRWDGRTWEPCGSDPLTELVIEGEHRAAVTLTEGP</sequence>
<name>A0A256JHZ4_HALEZ</name>
<dbReference type="Proteomes" id="UP000216758">
    <property type="component" value="Unassembled WGS sequence"/>
</dbReference>